<gene>
    <name evidence="1" type="ORF">NG895_21460</name>
</gene>
<dbReference type="EMBL" id="JAMXLR010000073">
    <property type="protein sequence ID" value="MCO6046475.1"/>
    <property type="molecule type" value="Genomic_DNA"/>
</dbReference>
<name>A0A9X2FCK0_9BACT</name>
<dbReference type="RefSeq" id="WP_252854588.1">
    <property type="nucleotide sequence ID" value="NZ_JAMXLR010000073.1"/>
</dbReference>
<organism evidence="1 2">
    <name type="scientific">Aeoliella straminimaris</name>
    <dbReference type="NCBI Taxonomy" id="2954799"/>
    <lineage>
        <taxon>Bacteria</taxon>
        <taxon>Pseudomonadati</taxon>
        <taxon>Planctomycetota</taxon>
        <taxon>Planctomycetia</taxon>
        <taxon>Pirellulales</taxon>
        <taxon>Lacipirellulaceae</taxon>
        <taxon>Aeoliella</taxon>
    </lineage>
</organism>
<evidence type="ECO:0000313" key="1">
    <source>
        <dbReference type="EMBL" id="MCO6046475.1"/>
    </source>
</evidence>
<proteinExistence type="predicted"/>
<comment type="caution">
    <text evidence="1">The sequence shown here is derived from an EMBL/GenBank/DDBJ whole genome shotgun (WGS) entry which is preliminary data.</text>
</comment>
<evidence type="ECO:0000313" key="2">
    <source>
        <dbReference type="Proteomes" id="UP001155241"/>
    </source>
</evidence>
<accession>A0A9X2FCK0</accession>
<dbReference type="Proteomes" id="UP001155241">
    <property type="component" value="Unassembled WGS sequence"/>
</dbReference>
<sequence>MQAEFLNSDLVKQQASMAGFDRVEEYVVQLIERDRERLAILQGLEEARAGKVRPLEEFDREFRERHSIDMDVDMDSAR</sequence>
<protein>
    <submittedName>
        <fullName evidence="1">Uncharacterized protein</fullName>
    </submittedName>
</protein>
<dbReference type="AlphaFoldDB" id="A0A9X2FCK0"/>
<keyword evidence="2" id="KW-1185">Reference proteome</keyword>
<reference evidence="1" key="1">
    <citation type="submission" date="2022-06" db="EMBL/GenBank/DDBJ databases">
        <title>Aeoliella straminimaris, a novel planctomycete from sediments.</title>
        <authorList>
            <person name="Vitorino I.R."/>
            <person name="Lage O.M."/>
        </authorList>
    </citation>
    <scope>NUCLEOTIDE SEQUENCE</scope>
    <source>
        <strain evidence="1">ICT_H6.2</strain>
    </source>
</reference>